<dbReference type="SUPFAM" id="SSF48498">
    <property type="entry name" value="Tetracyclin repressor-like, C-terminal domain"/>
    <property type="match status" value="1"/>
</dbReference>
<evidence type="ECO:0000259" key="5">
    <source>
        <dbReference type="PROSITE" id="PS50977"/>
    </source>
</evidence>
<feature type="domain" description="HTH tetR-type" evidence="5">
    <location>
        <begin position="9"/>
        <end position="70"/>
    </location>
</feature>
<name>A0A7H0YET0_9BACL</name>
<evidence type="ECO:0000313" key="6">
    <source>
        <dbReference type="EMBL" id="QNR69588.1"/>
    </source>
</evidence>
<dbReference type="Gene3D" id="1.10.10.60">
    <property type="entry name" value="Homeodomain-like"/>
    <property type="match status" value="1"/>
</dbReference>
<dbReference type="Gene3D" id="1.10.357.10">
    <property type="entry name" value="Tetracycline Repressor, domain 2"/>
    <property type="match status" value="1"/>
</dbReference>
<proteinExistence type="predicted"/>
<feature type="DNA-binding region" description="H-T-H motif" evidence="4">
    <location>
        <begin position="33"/>
        <end position="52"/>
    </location>
</feature>
<evidence type="ECO:0000256" key="3">
    <source>
        <dbReference type="ARBA" id="ARBA00023163"/>
    </source>
</evidence>
<dbReference type="AlphaFoldDB" id="A0A7H0YET0"/>
<evidence type="ECO:0000313" key="7">
    <source>
        <dbReference type="Proteomes" id="UP000516384"/>
    </source>
</evidence>
<gene>
    <name evidence="6" type="ORF">IAQ67_11545</name>
</gene>
<accession>A0A7H0YET0</accession>
<sequence>MVRTGRPRKFSRDEAISQAMLLFWEHGFESTSLAQLKKAMGGISSASFYAAFESKDALFKEALDRYLATYGQVSTSLTNYSLSSRTAIELALRSSAIMQTEQTHPLGCLVILSANTCSPENTHIRELLIRQRAVTRNKFYARIERATKNGELQESTNVSMLTTLFVTFLEGISTEARDGVSLDNIDAAITKLMELWDTCA</sequence>
<dbReference type="InterPro" id="IPR001647">
    <property type="entry name" value="HTH_TetR"/>
</dbReference>
<dbReference type="PROSITE" id="PS50977">
    <property type="entry name" value="HTH_TETR_2"/>
    <property type="match status" value="1"/>
</dbReference>
<keyword evidence="1" id="KW-0805">Transcription regulation</keyword>
<dbReference type="InterPro" id="IPR009057">
    <property type="entry name" value="Homeodomain-like_sf"/>
</dbReference>
<keyword evidence="3" id="KW-0804">Transcription</keyword>
<dbReference type="SUPFAM" id="SSF46689">
    <property type="entry name" value="Homeodomain-like"/>
    <property type="match status" value="1"/>
</dbReference>
<dbReference type="PANTHER" id="PTHR47506:SF1">
    <property type="entry name" value="HTH-TYPE TRANSCRIPTIONAL REGULATOR YJDC"/>
    <property type="match status" value="1"/>
</dbReference>
<evidence type="ECO:0000256" key="2">
    <source>
        <dbReference type="ARBA" id="ARBA00023125"/>
    </source>
</evidence>
<reference evidence="6 7" key="1">
    <citation type="submission" date="2020-09" db="EMBL/GenBank/DDBJ databases">
        <title>Characterization of Paenibacillus peoriae strain ZF390 with broad-spectrum antimicrobial activity as a potential biocontrol agent.</title>
        <authorList>
            <person name="Li L."/>
            <person name="Zhao Y."/>
            <person name="Li B."/>
            <person name="Xie X."/>
        </authorList>
    </citation>
    <scope>NUCLEOTIDE SEQUENCE [LARGE SCALE GENOMIC DNA]</scope>
    <source>
        <strain evidence="6 7">ZF390</strain>
    </source>
</reference>
<dbReference type="InterPro" id="IPR036271">
    <property type="entry name" value="Tet_transcr_reg_TetR-rel_C_sf"/>
</dbReference>
<evidence type="ECO:0000256" key="1">
    <source>
        <dbReference type="ARBA" id="ARBA00023015"/>
    </source>
</evidence>
<dbReference type="Pfam" id="PF00440">
    <property type="entry name" value="TetR_N"/>
    <property type="match status" value="1"/>
</dbReference>
<evidence type="ECO:0000256" key="4">
    <source>
        <dbReference type="PROSITE-ProRule" id="PRU00335"/>
    </source>
</evidence>
<organism evidence="6 7">
    <name type="scientific">Paenibacillus peoriae</name>
    <dbReference type="NCBI Taxonomy" id="59893"/>
    <lineage>
        <taxon>Bacteria</taxon>
        <taxon>Bacillati</taxon>
        <taxon>Bacillota</taxon>
        <taxon>Bacilli</taxon>
        <taxon>Bacillales</taxon>
        <taxon>Paenibacillaceae</taxon>
        <taxon>Paenibacillus</taxon>
    </lineage>
</organism>
<dbReference type="EMBL" id="CP061172">
    <property type="protein sequence ID" value="QNR69588.1"/>
    <property type="molecule type" value="Genomic_DNA"/>
</dbReference>
<dbReference type="RefSeq" id="WP_190299244.1">
    <property type="nucleotide sequence ID" value="NZ_CP061172.1"/>
</dbReference>
<dbReference type="Proteomes" id="UP000516384">
    <property type="component" value="Chromosome"/>
</dbReference>
<protein>
    <submittedName>
        <fullName evidence="6">TetR/AcrR family transcriptional regulator</fullName>
    </submittedName>
</protein>
<keyword evidence="2 4" id="KW-0238">DNA-binding</keyword>
<dbReference type="GO" id="GO:0003677">
    <property type="term" value="F:DNA binding"/>
    <property type="evidence" value="ECO:0007669"/>
    <property type="project" value="UniProtKB-UniRule"/>
</dbReference>
<dbReference type="PANTHER" id="PTHR47506">
    <property type="entry name" value="TRANSCRIPTIONAL REGULATORY PROTEIN"/>
    <property type="match status" value="1"/>
</dbReference>